<feature type="transmembrane region" description="Helical" evidence="1">
    <location>
        <begin position="6"/>
        <end position="31"/>
    </location>
</feature>
<keyword evidence="3" id="KW-1185">Reference proteome</keyword>
<gene>
    <name evidence="2" type="ORF">SAMN05660429_02696</name>
</gene>
<reference evidence="2 3" key="1">
    <citation type="submission" date="2016-10" db="EMBL/GenBank/DDBJ databases">
        <authorList>
            <person name="de Groot N.N."/>
        </authorList>
    </citation>
    <scope>NUCLEOTIDE SEQUENCE [LARGE SCALE GENOMIC DNA]</scope>
    <source>
        <strain evidence="2 3">DSM 19706</strain>
    </source>
</reference>
<organism evidence="2 3">
    <name type="scientific">Thalassotalea agarivorans</name>
    <name type="common">Thalassomonas agarivorans</name>
    <dbReference type="NCBI Taxonomy" id="349064"/>
    <lineage>
        <taxon>Bacteria</taxon>
        <taxon>Pseudomonadati</taxon>
        <taxon>Pseudomonadota</taxon>
        <taxon>Gammaproteobacteria</taxon>
        <taxon>Alteromonadales</taxon>
        <taxon>Colwelliaceae</taxon>
        <taxon>Thalassotalea</taxon>
    </lineage>
</organism>
<dbReference type="AlphaFoldDB" id="A0A1I0H5G6"/>
<name>A0A1I0H5G6_THASX</name>
<dbReference type="EMBL" id="FOHK01000014">
    <property type="protein sequence ID" value="SET78896.1"/>
    <property type="molecule type" value="Genomic_DNA"/>
</dbReference>
<feature type="transmembrane region" description="Helical" evidence="1">
    <location>
        <begin position="71"/>
        <end position="104"/>
    </location>
</feature>
<keyword evidence="1" id="KW-0812">Transmembrane</keyword>
<protein>
    <submittedName>
        <fullName evidence="2">Uncharacterized protein</fullName>
    </submittedName>
</protein>
<dbReference type="RefSeq" id="WP_093331542.1">
    <property type="nucleotide sequence ID" value="NZ_AP027363.1"/>
</dbReference>
<feature type="transmembrane region" description="Helical" evidence="1">
    <location>
        <begin position="43"/>
        <end position="65"/>
    </location>
</feature>
<keyword evidence="1" id="KW-1133">Transmembrane helix</keyword>
<proteinExistence type="predicted"/>
<sequence>MTFLKSLCLAILATVVLTVFLGLGLLEMFDIDVVVDSQILEPLAAIGLSALVAVFLVLVAFAIVLTVFGSLIFAAVVAVGAIAMALVGVFWPILVAAFIIWLLFRDKKQPQRYHQYQR</sequence>
<dbReference type="STRING" id="349064.SAMN05660429_02696"/>
<accession>A0A1I0H5G6</accession>
<evidence type="ECO:0000313" key="2">
    <source>
        <dbReference type="EMBL" id="SET78896.1"/>
    </source>
</evidence>
<evidence type="ECO:0000313" key="3">
    <source>
        <dbReference type="Proteomes" id="UP000199308"/>
    </source>
</evidence>
<evidence type="ECO:0000256" key="1">
    <source>
        <dbReference type="SAM" id="Phobius"/>
    </source>
</evidence>
<dbReference type="Proteomes" id="UP000199308">
    <property type="component" value="Unassembled WGS sequence"/>
</dbReference>
<keyword evidence="1" id="KW-0472">Membrane</keyword>